<evidence type="ECO:0000256" key="1">
    <source>
        <dbReference type="ARBA" id="ARBA00023125"/>
    </source>
</evidence>
<protein>
    <submittedName>
        <fullName evidence="4">Helix-turn-helix domain-containing protein</fullName>
    </submittedName>
</protein>
<reference evidence="4 5" key="1">
    <citation type="journal article" date="2021" name="ISME Commun">
        <title>Automated analysis of genomic sequences facilitates high-throughput and comprehensive description of bacteria.</title>
        <authorList>
            <person name="Hitch T.C.A."/>
        </authorList>
    </citation>
    <scope>NUCLEOTIDE SEQUENCE [LARGE SCALE GENOMIC DNA]</scope>
    <source>
        <strain evidence="4 5">H2_18</strain>
    </source>
</reference>
<dbReference type="Gene3D" id="1.10.260.40">
    <property type="entry name" value="lambda repressor-like DNA-binding domains"/>
    <property type="match status" value="1"/>
</dbReference>
<organism evidence="4 5">
    <name type="scientific">Faecalicatena acetigenes</name>
    <dbReference type="NCBI Taxonomy" id="2981790"/>
    <lineage>
        <taxon>Bacteria</taxon>
        <taxon>Bacillati</taxon>
        <taxon>Bacillota</taxon>
        <taxon>Clostridia</taxon>
        <taxon>Lachnospirales</taxon>
        <taxon>Lachnospiraceae</taxon>
        <taxon>Faecalicatena</taxon>
    </lineage>
</organism>
<dbReference type="EMBL" id="JAOQJX010000035">
    <property type="protein sequence ID" value="MCU6748761.1"/>
    <property type="molecule type" value="Genomic_DNA"/>
</dbReference>
<sequence>MLNENIRNLRKAKGLSQEELAIKLNVVRQTVSKWEKGLSVPDSSLLVSLAEELDTSVSILLGETVQEESLNEGSLKNISEKLEVINLQLAKRIEMRAPTIRCLLIIVCAIIIIVFIALAGINSEYLTWNFNDPELAIVGTLLHGFEFLFVRLAPFVFISSVIGIIFTYRKQ</sequence>
<proteinExistence type="predicted"/>
<dbReference type="PROSITE" id="PS50943">
    <property type="entry name" value="HTH_CROC1"/>
    <property type="match status" value="1"/>
</dbReference>
<feature type="transmembrane region" description="Helical" evidence="2">
    <location>
        <begin position="148"/>
        <end position="168"/>
    </location>
</feature>
<keyword evidence="2" id="KW-0472">Membrane</keyword>
<dbReference type="CDD" id="cd00093">
    <property type="entry name" value="HTH_XRE"/>
    <property type="match status" value="1"/>
</dbReference>
<dbReference type="PANTHER" id="PTHR46558:SF3">
    <property type="entry name" value="TRANSCRIPTIONAL REGULATOR"/>
    <property type="match status" value="1"/>
</dbReference>
<accession>A0ABT2TFI5</accession>
<keyword evidence="5" id="KW-1185">Reference proteome</keyword>
<keyword evidence="1" id="KW-0238">DNA-binding</keyword>
<dbReference type="InterPro" id="IPR010982">
    <property type="entry name" value="Lambda_DNA-bd_dom_sf"/>
</dbReference>
<evidence type="ECO:0000313" key="4">
    <source>
        <dbReference type="EMBL" id="MCU6748761.1"/>
    </source>
</evidence>
<keyword evidence="2" id="KW-0812">Transmembrane</keyword>
<dbReference type="Proteomes" id="UP001652394">
    <property type="component" value="Unassembled WGS sequence"/>
</dbReference>
<dbReference type="InterPro" id="IPR001387">
    <property type="entry name" value="Cro/C1-type_HTH"/>
</dbReference>
<keyword evidence="2" id="KW-1133">Transmembrane helix</keyword>
<gene>
    <name evidence="4" type="ORF">OCV51_14030</name>
</gene>
<evidence type="ECO:0000313" key="5">
    <source>
        <dbReference type="Proteomes" id="UP001652394"/>
    </source>
</evidence>
<dbReference type="Pfam" id="PF01381">
    <property type="entry name" value="HTH_3"/>
    <property type="match status" value="1"/>
</dbReference>
<comment type="caution">
    <text evidence="4">The sequence shown here is derived from an EMBL/GenBank/DDBJ whole genome shotgun (WGS) entry which is preliminary data.</text>
</comment>
<dbReference type="RefSeq" id="WP_059066575.1">
    <property type="nucleotide sequence ID" value="NZ_JAOQJX010000035.1"/>
</dbReference>
<dbReference type="SUPFAM" id="SSF47413">
    <property type="entry name" value="lambda repressor-like DNA-binding domains"/>
    <property type="match status" value="1"/>
</dbReference>
<feature type="domain" description="HTH cro/C1-type" evidence="3">
    <location>
        <begin position="6"/>
        <end position="60"/>
    </location>
</feature>
<evidence type="ECO:0000256" key="2">
    <source>
        <dbReference type="SAM" id="Phobius"/>
    </source>
</evidence>
<dbReference type="PANTHER" id="PTHR46558">
    <property type="entry name" value="TRACRIPTIONAL REGULATORY PROTEIN-RELATED-RELATED"/>
    <property type="match status" value="1"/>
</dbReference>
<dbReference type="SMART" id="SM00530">
    <property type="entry name" value="HTH_XRE"/>
    <property type="match status" value="1"/>
</dbReference>
<name>A0ABT2TFI5_9FIRM</name>
<evidence type="ECO:0000259" key="3">
    <source>
        <dbReference type="PROSITE" id="PS50943"/>
    </source>
</evidence>
<feature type="transmembrane region" description="Helical" evidence="2">
    <location>
        <begin position="102"/>
        <end position="121"/>
    </location>
</feature>